<dbReference type="Proteomes" id="UP000187203">
    <property type="component" value="Unassembled WGS sequence"/>
</dbReference>
<evidence type="ECO:0000313" key="2">
    <source>
        <dbReference type="Proteomes" id="UP000187203"/>
    </source>
</evidence>
<reference evidence="2" key="1">
    <citation type="submission" date="2013-09" db="EMBL/GenBank/DDBJ databases">
        <title>Corchorus olitorius genome sequencing.</title>
        <authorList>
            <person name="Alam M."/>
            <person name="Haque M.S."/>
            <person name="Islam M.S."/>
            <person name="Emdad E.M."/>
            <person name="Islam M.M."/>
            <person name="Ahmed B."/>
            <person name="Halim A."/>
            <person name="Hossen Q.M.M."/>
            <person name="Hossain M.Z."/>
            <person name="Ahmed R."/>
            <person name="Khan M.M."/>
            <person name="Islam R."/>
            <person name="Rashid M.M."/>
            <person name="Khan S.A."/>
            <person name="Rahman M.S."/>
            <person name="Alam M."/>
            <person name="Yahiya A.S."/>
            <person name="Khan M.S."/>
            <person name="Azam M.S."/>
            <person name="Haque T."/>
            <person name="Lashkar M.Z.H."/>
            <person name="Akhand A.I."/>
            <person name="Morshed G."/>
            <person name="Roy S."/>
            <person name="Uddin K.S."/>
            <person name="Rabeya T."/>
            <person name="Hossain A.S."/>
            <person name="Chowdhury A."/>
            <person name="Snigdha A.R."/>
            <person name="Mortoza M.S."/>
            <person name="Matin S.A."/>
            <person name="Hoque S.M.E."/>
            <person name="Islam M.K."/>
            <person name="Roy D.K."/>
            <person name="Haider R."/>
            <person name="Moosa M.M."/>
            <person name="Elias S.M."/>
            <person name="Hasan A.M."/>
            <person name="Jahan S."/>
            <person name="Shafiuddin M."/>
            <person name="Mahmood N."/>
            <person name="Shommy N.S."/>
        </authorList>
    </citation>
    <scope>NUCLEOTIDE SEQUENCE [LARGE SCALE GENOMIC DNA]</scope>
    <source>
        <strain evidence="2">cv. O-4</strain>
    </source>
</reference>
<comment type="caution">
    <text evidence="1">The sequence shown here is derived from an EMBL/GenBank/DDBJ whole genome shotgun (WGS) entry which is preliminary data.</text>
</comment>
<gene>
    <name evidence="1" type="ORF">COLO4_05653</name>
</gene>
<keyword evidence="2" id="KW-1185">Reference proteome</keyword>
<organism evidence="1 2">
    <name type="scientific">Corchorus olitorius</name>
    <dbReference type="NCBI Taxonomy" id="93759"/>
    <lineage>
        <taxon>Eukaryota</taxon>
        <taxon>Viridiplantae</taxon>
        <taxon>Streptophyta</taxon>
        <taxon>Embryophyta</taxon>
        <taxon>Tracheophyta</taxon>
        <taxon>Spermatophyta</taxon>
        <taxon>Magnoliopsida</taxon>
        <taxon>eudicotyledons</taxon>
        <taxon>Gunneridae</taxon>
        <taxon>Pentapetalae</taxon>
        <taxon>rosids</taxon>
        <taxon>malvids</taxon>
        <taxon>Malvales</taxon>
        <taxon>Malvaceae</taxon>
        <taxon>Grewioideae</taxon>
        <taxon>Apeibeae</taxon>
        <taxon>Corchorus</taxon>
    </lineage>
</organism>
<dbReference type="AlphaFoldDB" id="A0A1R3KQA9"/>
<evidence type="ECO:0000313" key="1">
    <source>
        <dbReference type="EMBL" id="OMP09260.1"/>
    </source>
</evidence>
<accession>A0A1R3KQA9</accession>
<name>A0A1R3KQA9_9ROSI</name>
<proteinExistence type="predicted"/>
<dbReference type="EMBL" id="AWUE01012399">
    <property type="protein sequence ID" value="OMP09260.1"/>
    <property type="molecule type" value="Genomic_DNA"/>
</dbReference>
<protein>
    <submittedName>
        <fullName evidence="1">Uncharacterized protein</fullName>
    </submittedName>
</protein>
<sequence length="49" mass="5504">MAAILRGVQELSSLGPRRRRRLKEQKRAEAGFGWRLDGVKGRLRRSGAG</sequence>